<dbReference type="SUPFAM" id="SSF52151">
    <property type="entry name" value="FabD/lysophospholipase-like"/>
    <property type="match status" value="1"/>
</dbReference>
<dbReference type="EMBL" id="MU004237">
    <property type="protein sequence ID" value="KAF2667466.1"/>
    <property type="molecule type" value="Genomic_DNA"/>
</dbReference>
<organism evidence="4 5">
    <name type="scientific">Microthyrium microscopicum</name>
    <dbReference type="NCBI Taxonomy" id="703497"/>
    <lineage>
        <taxon>Eukaryota</taxon>
        <taxon>Fungi</taxon>
        <taxon>Dikarya</taxon>
        <taxon>Ascomycota</taxon>
        <taxon>Pezizomycotina</taxon>
        <taxon>Dothideomycetes</taxon>
        <taxon>Dothideomycetes incertae sedis</taxon>
        <taxon>Microthyriales</taxon>
        <taxon>Microthyriaceae</taxon>
        <taxon>Microthyrium</taxon>
    </lineage>
</organism>
<feature type="region of interest" description="Disordered" evidence="3">
    <location>
        <begin position="1"/>
        <end position="20"/>
    </location>
</feature>
<dbReference type="InterPro" id="IPR016035">
    <property type="entry name" value="Acyl_Trfase/lysoPLipase"/>
</dbReference>
<dbReference type="PANTHER" id="PTHR24185:SF1">
    <property type="entry name" value="CALCIUM-INDEPENDENT PHOSPHOLIPASE A2-GAMMA"/>
    <property type="match status" value="1"/>
</dbReference>
<reference evidence="4" key="1">
    <citation type="journal article" date="2020" name="Stud. Mycol.">
        <title>101 Dothideomycetes genomes: a test case for predicting lifestyles and emergence of pathogens.</title>
        <authorList>
            <person name="Haridas S."/>
            <person name="Albert R."/>
            <person name="Binder M."/>
            <person name="Bloem J."/>
            <person name="Labutti K."/>
            <person name="Salamov A."/>
            <person name="Andreopoulos B."/>
            <person name="Baker S."/>
            <person name="Barry K."/>
            <person name="Bills G."/>
            <person name="Bluhm B."/>
            <person name="Cannon C."/>
            <person name="Castanera R."/>
            <person name="Culley D."/>
            <person name="Daum C."/>
            <person name="Ezra D."/>
            <person name="Gonzalez J."/>
            <person name="Henrissat B."/>
            <person name="Kuo A."/>
            <person name="Liang C."/>
            <person name="Lipzen A."/>
            <person name="Lutzoni F."/>
            <person name="Magnuson J."/>
            <person name="Mondo S."/>
            <person name="Nolan M."/>
            <person name="Ohm R."/>
            <person name="Pangilinan J."/>
            <person name="Park H.-J."/>
            <person name="Ramirez L."/>
            <person name="Alfaro M."/>
            <person name="Sun H."/>
            <person name="Tritt A."/>
            <person name="Yoshinaga Y."/>
            <person name="Zwiers L.-H."/>
            <person name="Turgeon B."/>
            <person name="Goodwin S."/>
            <person name="Spatafora J."/>
            <person name="Crous P."/>
            <person name="Grigoriev I."/>
        </authorList>
    </citation>
    <scope>NUCLEOTIDE SEQUENCE</scope>
    <source>
        <strain evidence="4">CBS 115976</strain>
    </source>
</reference>
<evidence type="ECO:0000313" key="5">
    <source>
        <dbReference type="Proteomes" id="UP000799302"/>
    </source>
</evidence>
<dbReference type="Proteomes" id="UP000799302">
    <property type="component" value="Unassembled WGS sequence"/>
</dbReference>
<keyword evidence="2" id="KW-0443">Lipid metabolism</keyword>
<proteinExistence type="predicted"/>
<keyword evidence="5" id="KW-1185">Reference proteome</keyword>
<evidence type="ECO:0000256" key="2">
    <source>
        <dbReference type="ARBA" id="ARBA00022963"/>
    </source>
</evidence>
<keyword evidence="2" id="KW-0442">Lipid degradation</keyword>
<name>A0A6A6U747_9PEZI</name>
<dbReference type="OrthoDB" id="194358at2759"/>
<dbReference type="GO" id="GO:0019369">
    <property type="term" value="P:arachidonate metabolic process"/>
    <property type="evidence" value="ECO:0007669"/>
    <property type="project" value="TreeGrafter"/>
</dbReference>
<dbReference type="Gene3D" id="3.40.1090.10">
    <property type="entry name" value="Cytosolic phospholipase A2 catalytic domain"/>
    <property type="match status" value="1"/>
</dbReference>
<dbReference type="AlphaFoldDB" id="A0A6A6U747"/>
<dbReference type="GO" id="GO:0047499">
    <property type="term" value="F:calcium-independent phospholipase A2 activity"/>
    <property type="evidence" value="ECO:0007669"/>
    <property type="project" value="TreeGrafter"/>
</dbReference>
<gene>
    <name evidence="4" type="ORF">BT63DRAFT_456762</name>
</gene>
<dbReference type="SUPFAM" id="SSF52540">
    <property type="entry name" value="P-loop containing nucleoside triphosphate hydrolases"/>
    <property type="match status" value="1"/>
</dbReference>
<evidence type="ECO:0000256" key="1">
    <source>
        <dbReference type="ARBA" id="ARBA00022801"/>
    </source>
</evidence>
<accession>A0A6A6U747</accession>
<evidence type="ECO:0000256" key="3">
    <source>
        <dbReference type="SAM" id="MobiDB-lite"/>
    </source>
</evidence>
<dbReference type="CDD" id="cd19757">
    <property type="entry name" value="Bbox1"/>
    <property type="match status" value="1"/>
</dbReference>
<evidence type="ECO:0000313" key="4">
    <source>
        <dbReference type="EMBL" id="KAF2667466.1"/>
    </source>
</evidence>
<dbReference type="InterPro" id="IPR027417">
    <property type="entry name" value="P-loop_NTPase"/>
</dbReference>
<sequence>MSNWAAAFSEGGAEEDGLEEDEVWESTECDACGSFDSDLYYCLSCVQTLCDTCWEEVPAHGRNKSRFRFPNINGMKHEKTPHHVLKAIQPAFFTPPNDASYEAMLKEDDQASWFGVRREEDEKLPILLQDHGRFPELMAASSIDSRKKFMQQGKGPTRVVKRTPILVSFVGQTGAGKSTLIRLLIGLKLDHKTSNGVRPQLPVIGSAISDIATSSDVHLYPDPATIQTENPILYADSEGLDGGERLSLSASFRSLSTSDSIAPPFVSEGSFRAAFCSERELVWSDDPSRRTRDFIVAQLYSRLLFTFSDVIVFVQRNARVIEGVIETMVEWAAAALETAYNQPILPYAVVALNATDESTPEELWDVNVSTSAILSSFSGILYKNLVFKRHVKLWADRGKIVTTLDELLGCYFSKVQIIRIPTSQSPNLMYKQGHQLYSEISAAGSLAQVRKSHLRMLLNSRQLQAYLDRAFDHYSRTLEHPFDFVQASFLNSPVPNNLGDNILEFAIALMNHQIEEKQPRVGKEIFEKLSPLIASCIMIDAIRHSVLGTADRIFPENMRATAIIYRCNNTRIGHTSKGHQLQSGIIFKHGEYFSNITFANYRDTFHSLVFMHLSDILSKLGSNSDDSLLQQARAHRLHSDVLKSFYSTYKSAETLGIPSHNICLGCLSGSPEHVLSCEDVLCSACIEAYGRPQGRNAYVLETCPIGFQHESTIEPQYICSKPKNAGVRLLSLEDGALHSITQLEVLRRVELELLGKISVRSLFDMISANGMASIIALAIATQEWSLDECASKFLDIATQSFSQSNLRKTRKLLGVNKGALAAKYRSSSLESSLQKAFDSDAVLFGPESRCLGNTSIPKVMITSESADGGTTVFTNYHRGNSKSLPYKVVRPNSVKGEMKIWEVARASLTFSGHFKPFKHDATERTYTGHGGYPSDPIEVMQHESERLWPSPTSTFPDAVLSIGTGTGLNNSKFKFSKEATERMMWKPARAATSEKPEEEPHDSAWNQFLGTLPPNYPSSKYSRLDVQIPHILPEKDDVSALLAFQKTVRANIRQEEIREIAMKLLAALFYFERTGIIDEVSDEEFYIYGEIHCRLPNGRSEVKQLADLLTDKKFDNPAFIFQETHGPEQCFPIPSCSLDDMQRSCRFRLPGIRIRLSRSMAEVDAVLRVTPEEKFSISGFPRVMQETE</sequence>
<dbReference type="GO" id="GO:0016020">
    <property type="term" value="C:membrane"/>
    <property type="evidence" value="ECO:0007669"/>
    <property type="project" value="TreeGrafter"/>
</dbReference>
<dbReference type="GO" id="GO:0016042">
    <property type="term" value="P:lipid catabolic process"/>
    <property type="evidence" value="ECO:0007669"/>
    <property type="project" value="UniProtKB-KW"/>
</dbReference>
<protein>
    <submittedName>
        <fullName evidence="4">Uncharacterized protein</fullName>
    </submittedName>
</protein>
<dbReference type="PANTHER" id="PTHR24185">
    <property type="entry name" value="CALCIUM-INDEPENDENT PHOSPHOLIPASE A2-GAMMA"/>
    <property type="match status" value="1"/>
</dbReference>
<keyword evidence="1" id="KW-0378">Hydrolase</keyword>